<comment type="caution">
    <text evidence="2">The sequence shown here is derived from an EMBL/GenBank/DDBJ whole genome shotgun (WGS) entry which is preliminary data.</text>
</comment>
<feature type="domain" description="BioF2-like acetyltransferase" evidence="1">
    <location>
        <begin position="167"/>
        <end position="300"/>
    </location>
</feature>
<gene>
    <name evidence="2" type="ORF">DI555_07370</name>
</gene>
<dbReference type="InterPro" id="IPR050644">
    <property type="entry name" value="PG_Glycine_Bridge_Synth"/>
</dbReference>
<evidence type="ECO:0000313" key="3">
    <source>
        <dbReference type="Proteomes" id="UP000249082"/>
    </source>
</evidence>
<protein>
    <submittedName>
        <fullName evidence="2">FemAB family PEP-CTERM system-associated protein</fullName>
    </submittedName>
</protein>
<dbReference type="InterPro" id="IPR017469">
    <property type="entry name" value="PEP-CTERM_FemAB-rel"/>
</dbReference>
<dbReference type="AlphaFoldDB" id="A0A2W5NTZ1"/>
<organism evidence="2 3">
    <name type="scientific">Novosphingobium pentaromativorans</name>
    <dbReference type="NCBI Taxonomy" id="205844"/>
    <lineage>
        <taxon>Bacteria</taxon>
        <taxon>Pseudomonadati</taxon>
        <taxon>Pseudomonadota</taxon>
        <taxon>Alphaproteobacteria</taxon>
        <taxon>Sphingomonadales</taxon>
        <taxon>Sphingomonadaceae</taxon>
        <taxon>Novosphingobium</taxon>
    </lineage>
</organism>
<dbReference type="Pfam" id="PF13480">
    <property type="entry name" value="Acetyltransf_6"/>
    <property type="match status" value="1"/>
</dbReference>
<dbReference type="InterPro" id="IPR016181">
    <property type="entry name" value="Acyl_CoA_acyltransferase"/>
</dbReference>
<dbReference type="NCBIfam" id="TIGR03019">
    <property type="entry name" value="pepcterm_femAB"/>
    <property type="match status" value="1"/>
</dbReference>
<sequence length="358" mass="38822">MNAPFALAGGAVRLVDLADAGEVARLERFVARHAQATPFHRPAWFVSVAKATGNRALALIEERQGEIRAFLPLDAIHSPVFGRLLASSGFAVGGGLLTEEGADCDALFAALEELALRQSCPAIELRGGVLPGARAGWALRSESHCNFARPLAADDEAQLAQIPRKQRAEVRKALANDLEVEIGTAERDRAAHYAVFAESYRNLGTPVFPRGLLDAVLDAFGGDADVLTVRHRGRPVASVITLYHRLAAMPYWGGGTKEARALRANDRMYYELMLHARRRGCAVFDFGRSKTGSGAYHFKRNWGFEPEPLTYAAWTAPGAAKREADPASAKLSLQIRLWQRLPLAVANRLGPLIARGIG</sequence>
<evidence type="ECO:0000313" key="2">
    <source>
        <dbReference type="EMBL" id="PZQ55828.1"/>
    </source>
</evidence>
<dbReference type="Proteomes" id="UP000249082">
    <property type="component" value="Unassembled WGS sequence"/>
</dbReference>
<dbReference type="PANTHER" id="PTHR36174:SF1">
    <property type="entry name" value="LIPID II:GLYCINE GLYCYLTRANSFERASE"/>
    <property type="match status" value="1"/>
</dbReference>
<proteinExistence type="predicted"/>
<name>A0A2W5NTZ1_9SPHN</name>
<dbReference type="SUPFAM" id="SSF55729">
    <property type="entry name" value="Acyl-CoA N-acyltransferases (Nat)"/>
    <property type="match status" value="1"/>
</dbReference>
<reference evidence="2 3" key="1">
    <citation type="submission" date="2017-08" db="EMBL/GenBank/DDBJ databases">
        <title>Infants hospitalized years apart are colonized by the same room-sourced microbial strains.</title>
        <authorList>
            <person name="Brooks B."/>
            <person name="Olm M.R."/>
            <person name="Firek B.A."/>
            <person name="Baker R."/>
            <person name="Thomas B.C."/>
            <person name="Morowitz M.J."/>
            <person name="Banfield J.F."/>
        </authorList>
    </citation>
    <scope>NUCLEOTIDE SEQUENCE [LARGE SCALE GENOMIC DNA]</scope>
    <source>
        <strain evidence="2">S2_005_002_R2_33</strain>
    </source>
</reference>
<dbReference type="PANTHER" id="PTHR36174">
    <property type="entry name" value="LIPID II:GLYCINE GLYCYLTRANSFERASE"/>
    <property type="match status" value="1"/>
</dbReference>
<evidence type="ECO:0000259" key="1">
    <source>
        <dbReference type="Pfam" id="PF13480"/>
    </source>
</evidence>
<dbReference type="EMBL" id="QFPX01000005">
    <property type="protein sequence ID" value="PZQ55828.1"/>
    <property type="molecule type" value="Genomic_DNA"/>
</dbReference>
<dbReference type="InterPro" id="IPR038740">
    <property type="entry name" value="BioF2-like_GNAT_dom"/>
</dbReference>
<accession>A0A2W5NTZ1</accession>
<dbReference type="Gene3D" id="3.40.630.30">
    <property type="match status" value="1"/>
</dbReference>